<dbReference type="NCBIfam" id="TIGR01168">
    <property type="entry name" value="YSIRK_signal"/>
    <property type="match status" value="1"/>
</dbReference>
<dbReference type="RefSeq" id="WP_003032584.1">
    <property type="nucleotide sequence ID" value="NZ_LR134283.1"/>
</dbReference>
<feature type="domain" description="YSIRK Gram-positive signal peptide" evidence="3">
    <location>
        <begin position="10"/>
        <end position="32"/>
    </location>
</feature>
<dbReference type="Proteomes" id="UP000278419">
    <property type="component" value="Chromosome"/>
</dbReference>
<accession>A0A448AHJ6</accession>
<proteinExistence type="predicted"/>
<reference evidence="4 5" key="1">
    <citation type="submission" date="2018-12" db="EMBL/GenBank/DDBJ databases">
        <authorList>
            <consortium name="Pathogen Informatics"/>
        </authorList>
    </citation>
    <scope>NUCLEOTIDE SEQUENCE [LARGE SCALE GENOMIC DNA]</scope>
    <source>
        <strain evidence="4 5">NCTC10713</strain>
    </source>
</reference>
<name>A0A448AHJ6_STRAP</name>
<protein>
    <submittedName>
        <fullName evidence="4">Gram-positive signal peptide, YSIRK family</fullName>
    </submittedName>
</protein>
<feature type="compositionally biased region" description="Low complexity" evidence="2">
    <location>
        <begin position="106"/>
        <end position="121"/>
    </location>
</feature>
<keyword evidence="1" id="KW-0732">Signal</keyword>
<dbReference type="InterPro" id="IPR005877">
    <property type="entry name" value="YSIRK_signal_dom"/>
</dbReference>
<evidence type="ECO:0000256" key="1">
    <source>
        <dbReference type="ARBA" id="ARBA00022729"/>
    </source>
</evidence>
<sequence length="540" mass="57340">MKSFKLYNGKRDKFSLRKKNVGLVSIAIATLALYGIVGGSQTTYAEEQNSTSGQVTNVSAPTEDAKTEKVSTTTSSTVAEASSASSFPRVENTSVGSTQTASEFQNSSAESAPSENSSMSSDGGLLTNGESSKSAKTPNIEGTTPENTAPKSDETIVESTIPKTRAARTRRSVAESSSHISNFSVTVTTKDGTVMNAGDTKTLPAQEVSFEKVQMTFKIKQDGTLKAGDKIRIPVKLENNAYAAYYANLGSGTAETIPGVGTIKFDFSKKDNLAYEITLNSEFASLSNGQEKTVNVNFSAANGAKFTAQKSKNNIVLNINGSTFTFKPVQRTFPKSEGNFAVYNGASSDAANSIKIGTSTGDANYYNNMLSSDGQTPGNTNIPKGDIITIHRIKLENGSKIIKIKPEPHRITSTLAISEDGKYLVKNDTSTSIAITNENENKLITLPPKSTDADILKALKKAGKNSSVVIDNGDGTYTIATNLGKMIGEGATTYHDIHPADDYGTFGDRYQEVDRTDVVNAKVNSILAKTSAIQGTGHST</sequence>
<dbReference type="AlphaFoldDB" id="A0A448AHJ6"/>
<dbReference type="GeneID" id="93963340"/>
<evidence type="ECO:0000313" key="5">
    <source>
        <dbReference type="Proteomes" id="UP000278419"/>
    </source>
</evidence>
<dbReference type="EMBL" id="LR134283">
    <property type="protein sequence ID" value="VED97859.1"/>
    <property type="molecule type" value="Genomic_DNA"/>
</dbReference>
<feature type="compositionally biased region" description="Polar residues" evidence="2">
    <location>
        <begin position="128"/>
        <end position="150"/>
    </location>
</feature>
<gene>
    <name evidence="4" type="ORF">NCTC10713_00799</name>
</gene>
<feature type="compositionally biased region" description="Polar residues" evidence="2">
    <location>
        <begin position="91"/>
        <end position="105"/>
    </location>
</feature>
<feature type="compositionally biased region" description="Low complexity" evidence="2">
    <location>
        <begin position="70"/>
        <end position="86"/>
    </location>
</feature>
<feature type="compositionally biased region" description="Polar residues" evidence="2">
    <location>
        <begin position="46"/>
        <end position="60"/>
    </location>
</feature>
<evidence type="ECO:0000256" key="2">
    <source>
        <dbReference type="SAM" id="MobiDB-lite"/>
    </source>
</evidence>
<dbReference type="Pfam" id="PF04650">
    <property type="entry name" value="YSIRK_signal"/>
    <property type="match status" value="1"/>
</dbReference>
<evidence type="ECO:0000259" key="3">
    <source>
        <dbReference type="Pfam" id="PF04650"/>
    </source>
</evidence>
<organism evidence="4 5">
    <name type="scientific">Streptococcus anginosus</name>
    <dbReference type="NCBI Taxonomy" id="1328"/>
    <lineage>
        <taxon>Bacteria</taxon>
        <taxon>Bacillati</taxon>
        <taxon>Bacillota</taxon>
        <taxon>Bacilli</taxon>
        <taxon>Lactobacillales</taxon>
        <taxon>Streptococcaceae</taxon>
        <taxon>Streptococcus</taxon>
        <taxon>Streptococcus anginosus group</taxon>
    </lineage>
</organism>
<feature type="region of interest" description="Disordered" evidence="2">
    <location>
        <begin position="46"/>
        <end position="179"/>
    </location>
</feature>
<evidence type="ECO:0000313" key="4">
    <source>
        <dbReference type="EMBL" id="VED97859.1"/>
    </source>
</evidence>